<keyword evidence="2" id="KW-1185">Reference proteome</keyword>
<name>A0AAV7ND79_PLEWA</name>
<evidence type="ECO:0000313" key="1">
    <source>
        <dbReference type="EMBL" id="KAJ1112825.1"/>
    </source>
</evidence>
<sequence>MRRIVRVLWVSHHREYQGAQQLNVLEVFTILAETAHYRAALASCKIVFNHDYIVTSISAPRALKDVTCREGPAKNLCHRDHTATGFQRGLNGVHEDVVNM</sequence>
<proteinExistence type="predicted"/>
<accession>A0AAV7ND79</accession>
<evidence type="ECO:0000313" key="2">
    <source>
        <dbReference type="Proteomes" id="UP001066276"/>
    </source>
</evidence>
<dbReference type="AlphaFoldDB" id="A0AAV7ND79"/>
<organism evidence="1 2">
    <name type="scientific">Pleurodeles waltl</name>
    <name type="common">Iberian ribbed newt</name>
    <dbReference type="NCBI Taxonomy" id="8319"/>
    <lineage>
        <taxon>Eukaryota</taxon>
        <taxon>Metazoa</taxon>
        <taxon>Chordata</taxon>
        <taxon>Craniata</taxon>
        <taxon>Vertebrata</taxon>
        <taxon>Euteleostomi</taxon>
        <taxon>Amphibia</taxon>
        <taxon>Batrachia</taxon>
        <taxon>Caudata</taxon>
        <taxon>Salamandroidea</taxon>
        <taxon>Salamandridae</taxon>
        <taxon>Pleurodelinae</taxon>
        <taxon>Pleurodeles</taxon>
    </lineage>
</organism>
<dbReference type="EMBL" id="JANPWB010000012">
    <property type="protein sequence ID" value="KAJ1112825.1"/>
    <property type="molecule type" value="Genomic_DNA"/>
</dbReference>
<comment type="caution">
    <text evidence="1">The sequence shown here is derived from an EMBL/GenBank/DDBJ whole genome shotgun (WGS) entry which is preliminary data.</text>
</comment>
<protein>
    <submittedName>
        <fullName evidence="1">Uncharacterized protein</fullName>
    </submittedName>
</protein>
<dbReference type="Proteomes" id="UP001066276">
    <property type="component" value="Chromosome 8"/>
</dbReference>
<reference evidence="1" key="1">
    <citation type="journal article" date="2022" name="bioRxiv">
        <title>Sequencing and chromosome-scale assembly of the giantPleurodeles waltlgenome.</title>
        <authorList>
            <person name="Brown T."/>
            <person name="Elewa A."/>
            <person name="Iarovenko S."/>
            <person name="Subramanian E."/>
            <person name="Araus A.J."/>
            <person name="Petzold A."/>
            <person name="Susuki M."/>
            <person name="Suzuki K.-i.T."/>
            <person name="Hayashi T."/>
            <person name="Toyoda A."/>
            <person name="Oliveira C."/>
            <person name="Osipova E."/>
            <person name="Leigh N.D."/>
            <person name="Simon A."/>
            <person name="Yun M.H."/>
        </authorList>
    </citation>
    <scope>NUCLEOTIDE SEQUENCE</scope>
    <source>
        <strain evidence="1">20211129_DDA</strain>
        <tissue evidence="1">Liver</tissue>
    </source>
</reference>
<gene>
    <name evidence="1" type="ORF">NDU88_001086</name>
</gene>